<keyword evidence="6" id="KW-0828">Tyrosine catabolism</keyword>
<protein>
    <recommendedName>
        <fullName evidence="4">homogentisate 1,2-dioxygenase</fullName>
        <ecNumber evidence="4">1.13.11.5</ecNumber>
    </recommendedName>
</protein>
<keyword evidence="5 13" id="KW-0479">Metal-binding</keyword>
<evidence type="ECO:0000256" key="3">
    <source>
        <dbReference type="ARBA" id="ARBA00007757"/>
    </source>
</evidence>
<keyword evidence="10" id="KW-0585">Phenylalanine catabolism</keyword>
<feature type="binding site" evidence="13">
    <location>
        <position position="313"/>
    </location>
    <ligand>
        <name>Fe cation</name>
        <dbReference type="ChEBI" id="CHEBI:24875"/>
    </ligand>
</feature>
<keyword evidence="7" id="KW-0223">Dioxygenase</keyword>
<evidence type="ECO:0000259" key="15">
    <source>
        <dbReference type="SMART" id="SM00906"/>
    </source>
</evidence>
<organism evidence="16 17">
    <name type="scientific">Fusarium oxysporum f. sp. rapae</name>
    <dbReference type="NCBI Taxonomy" id="485398"/>
    <lineage>
        <taxon>Eukaryota</taxon>
        <taxon>Fungi</taxon>
        <taxon>Dikarya</taxon>
        <taxon>Ascomycota</taxon>
        <taxon>Pezizomycotina</taxon>
        <taxon>Sordariomycetes</taxon>
        <taxon>Hypocreomycetidae</taxon>
        <taxon>Hypocreales</taxon>
        <taxon>Nectriaceae</taxon>
        <taxon>Fusarium</taxon>
        <taxon>Fusarium oxysporum species complex</taxon>
    </lineage>
</organism>
<feature type="region of interest" description="Disordered" evidence="14">
    <location>
        <begin position="966"/>
        <end position="1007"/>
    </location>
</feature>
<sequence length="1105" mass="122106">MPVTKFSTPEKYSYLNGFDSFHESESIKGALPIGANSPQKPPYGLYAEKLSGTAFTAPRHENRQTWLYRILPSASHSTYKRFTDPSSPILKAKLNYEPQQLRWDPFDIDEKVDWVRGLKLVSGAGDPTVKSGLGIYVFAAGRDMDTNTAMYSSDGEMLIVVQHGVLDIQTELGRLLVRPNEIAIIPRGVRYRITLPEGPVRGYILELYQGQFQLPELGPIGSNCLANPRDFQIPVADFDEDTKIYPYKYDLGRFSVIGSISFDHPDPSIFTVLTGPSDHPGTAIADFVIFPPRWLVQEDTFRPPWYHRNTMSEFMGLICGQYDAKTGGGFQPAGASLHNIMSAHGPDADSYERASNAELKPVKVGEGSMAFMFESSLMWGLRTGGWRLPLYGMSRTVSSDPSALPQAVQERGSLRTLEKGKSQFIGSSSGIYFVNTVRRAFINANTRLSSRLLDITHPTPEECIVADGEDEQQRTNESSADASSSSFCYGPGIPAGLGRPPQPEVAKHLFMTYFQTWHRFFPFLHGPTILKTMEDLYSSFDQHGAASELITPRVPMTLSKVIILQCIFNLAGLHGSSQLPAASEIQKPTDVLSYLPGLAVKGDLVSIQALFAAGLLLVARMSLRAAAVVSGLLSRAVFLAGLHRCPCRYAKLTADDCDIRKRLFWCIYVFDRYLSQALGHPLGIQDSDIDVCPLDGPELHHPQLYPTVPSSHNDINSPFSGLSANSPSSQSRDIPISSRQSETGSGRATSEDNSSQKHHRHSSLSFQVQYSRLLGRTLELFHKSLHIRSIDSGSILSLQTDINALWNALPSSLQEFDPSSHDTDGNQGQVFNESAHFILLHSQLLLLIHRPRLSLEPSTPEFQSAIQICISEAREIIKIISKQHNAGHALFWPGYLSVTWMAGIVLAFACQLRLYSAEKGKREIAMCLEALLYMSERWKLAKNCHAVLSDLADAFQEMEHTAMRPPFDILDSTSNSVHPPSIQDHVVGDPGSPTVNSQSGPRKRARLHSELRTRSNQNNDGSGQPSNQFPTNIVNAPADGPLNYSFLDSFNATGPAIEDYPYSIDDPGRPSNWESGMPDLLAGITWESLLGGINQNDPTWDNAFF</sequence>
<dbReference type="FunFam" id="2.60.120.10:FF:000053">
    <property type="entry name" value="Homogentisate 1,2-dioxygenase"/>
    <property type="match status" value="1"/>
</dbReference>
<evidence type="ECO:0000256" key="11">
    <source>
        <dbReference type="ARBA" id="ARBA00023242"/>
    </source>
</evidence>
<evidence type="ECO:0000256" key="14">
    <source>
        <dbReference type="SAM" id="MobiDB-lite"/>
    </source>
</evidence>
<evidence type="ECO:0000256" key="7">
    <source>
        <dbReference type="ARBA" id="ARBA00022964"/>
    </source>
</evidence>
<dbReference type="EC" id="1.13.11.5" evidence="4"/>
<keyword evidence="8" id="KW-0560">Oxidoreductase</keyword>
<evidence type="ECO:0000256" key="2">
    <source>
        <dbReference type="ARBA" id="ARBA00004704"/>
    </source>
</evidence>
<feature type="binding site" evidence="13">
    <location>
        <position position="322"/>
    </location>
    <ligand>
        <name>homogentisate</name>
        <dbReference type="ChEBI" id="CHEBI:16169"/>
    </ligand>
</feature>
<dbReference type="InterPro" id="IPR005708">
    <property type="entry name" value="Homogentis_dOase"/>
</dbReference>
<dbReference type="CDD" id="cd12148">
    <property type="entry name" value="fungal_TF_MHR"/>
    <property type="match status" value="1"/>
</dbReference>
<feature type="active site" description="Proton acceptor" evidence="12">
    <location>
        <position position="264"/>
    </location>
</feature>
<feature type="binding site" evidence="13">
    <location>
        <position position="344"/>
    </location>
    <ligand>
        <name>Fe cation</name>
        <dbReference type="ChEBI" id="CHEBI:24875"/>
    </ligand>
</feature>
<dbReference type="GO" id="GO:0006572">
    <property type="term" value="P:L-tyrosine catabolic process"/>
    <property type="evidence" value="ECO:0007669"/>
    <property type="project" value="UniProtKB-KW"/>
</dbReference>
<dbReference type="InterPro" id="IPR046451">
    <property type="entry name" value="HgmA_C"/>
</dbReference>
<dbReference type="Pfam" id="PF04209">
    <property type="entry name" value="HgmA_C"/>
    <property type="match status" value="1"/>
</dbReference>
<dbReference type="InterPro" id="IPR046452">
    <property type="entry name" value="HgmA_N"/>
</dbReference>
<comment type="cofactor">
    <cofactor evidence="1 13">
        <name>Fe cation</name>
        <dbReference type="ChEBI" id="CHEBI:24875"/>
    </cofactor>
</comment>
<evidence type="ECO:0000256" key="10">
    <source>
        <dbReference type="ARBA" id="ARBA00023232"/>
    </source>
</evidence>
<evidence type="ECO:0000313" key="17">
    <source>
        <dbReference type="Proteomes" id="UP000694050"/>
    </source>
</evidence>
<evidence type="ECO:0000256" key="9">
    <source>
        <dbReference type="ARBA" id="ARBA00023004"/>
    </source>
</evidence>
<keyword evidence="9 13" id="KW-0408">Iron</keyword>
<evidence type="ECO:0000256" key="12">
    <source>
        <dbReference type="PIRSR" id="PIRSR605708-1"/>
    </source>
</evidence>
<dbReference type="GO" id="GO:0006351">
    <property type="term" value="P:DNA-templated transcription"/>
    <property type="evidence" value="ECO:0007669"/>
    <property type="project" value="InterPro"/>
</dbReference>
<reference evidence="16" key="1">
    <citation type="submission" date="2021-04" db="EMBL/GenBank/DDBJ databases">
        <title>First draft genome resource for Brassicaceae pathogens Fusarium oxysporum f. sp. raphani and Fusarium oxysporum f. sp. rapae.</title>
        <authorList>
            <person name="Asai S."/>
        </authorList>
    </citation>
    <scope>NUCLEOTIDE SEQUENCE</scope>
    <source>
        <strain evidence="16">Tf1208</strain>
    </source>
</reference>
<feature type="binding site" evidence="13">
    <location>
        <position position="344"/>
    </location>
    <ligand>
        <name>homogentisate</name>
        <dbReference type="ChEBI" id="CHEBI:16169"/>
    </ligand>
</feature>
<feature type="binding site" evidence="13">
    <location>
        <position position="307"/>
    </location>
    <ligand>
        <name>Fe cation</name>
        <dbReference type="ChEBI" id="CHEBI:24875"/>
    </ligand>
</feature>
<feature type="domain" description="Xylanolytic transcriptional activator regulatory" evidence="15">
    <location>
        <begin position="626"/>
        <end position="699"/>
    </location>
</feature>
<evidence type="ECO:0000256" key="1">
    <source>
        <dbReference type="ARBA" id="ARBA00001962"/>
    </source>
</evidence>
<name>A0A8J5PD83_FUSOX</name>
<evidence type="ECO:0000256" key="13">
    <source>
        <dbReference type="PIRSR" id="PIRSR605708-2"/>
    </source>
</evidence>
<dbReference type="CDD" id="cd07000">
    <property type="entry name" value="cupin_HGO_N"/>
    <property type="match status" value="1"/>
</dbReference>
<evidence type="ECO:0000256" key="6">
    <source>
        <dbReference type="ARBA" id="ARBA00022878"/>
    </source>
</evidence>
<evidence type="ECO:0000256" key="5">
    <source>
        <dbReference type="ARBA" id="ARBA00022723"/>
    </source>
</evidence>
<dbReference type="GO" id="GO:0006559">
    <property type="term" value="P:L-phenylalanine catabolic process"/>
    <property type="evidence" value="ECO:0007669"/>
    <property type="project" value="UniProtKB-KW"/>
</dbReference>
<dbReference type="AlphaFoldDB" id="A0A8J5PD83"/>
<dbReference type="Proteomes" id="UP000694050">
    <property type="component" value="Unassembled WGS sequence"/>
</dbReference>
<comment type="similarity">
    <text evidence="3">Belongs to the homogentisate dioxygenase family.</text>
</comment>
<dbReference type="SMART" id="SM00906">
    <property type="entry name" value="Fungal_trans"/>
    <property type="match status" value="1"/>
</dbReference>
<accession>A0A8J5PD83</accession>
<proteinExistence type="inferred from homology"/>
<keyword evidence="11" id="KW-0539">Nucleus</keyword>
<dbReference type="PANTHER" id="PTHR11056">
    <property type="entry name" value="HOMOGENTISATE 1,2-DIOXYGENASE"/>
    <property type="match status" value="1"/>
</dbReference>
<gene>
    <name evidence="16" type="primary">hmgA-6</name>
    <name evidence="16" type="ORF">Forpe1208_v005295</name>
</gene>
<dbReference type="EMBL" id="JAELUQ010000003">
    <property type="protein sequence ID" value="KAG7417672.1"/>
    <property type="molecule type" value="Genomic_DNA"/>
</dbReference>
<dbReference type="GO" id="GO:0004411">
    <property type="term" value="F:homogentisate 1,2-dioxygenase activity"/>
    <property type="evidence" value="ECO:0007669"/>
    <property type="project" value="UniProtKB-EC"/>
</dbReference>
<comment type="caution">
    <text evidence="16">The sequence shown here is derived from an EMBL/GenBank/DDBJ whole genome shotgun (WGS) entry which is preliminary data.</text>
</comment>
<evidence type="ECO:0000256" key="4">
    <source>
        <dbReference type="ARBA" id="ARBA00013127"/>
    </source>
</evidence>
<dbReference type="GO" id="GO:0003677">
    <property type="term" value="F:DNA binding"/>
    <property type="evidence" value="ECO:0007669"/>
    <property type="project" value="InterPro"/>
</dbReference>
<feature type="compositionally biased region" description="Polar residues" evidence="14">
    <location>
        <begin position="716"/>
        <end position="753"/>
    </location>
</feature>
<comment type="pathway">
    <text evidence="2">Amino-acid degradation; L-phenylalanine degradation; acetoacetate and fumarate from L-phenylalanine: step 4/6.</text>
</comment>
<dbReference type="GO" id="GO:0005737">
    <property type="term" value="C:cytoplasm"/>
    <property type="evidence" value="ECO:0007669"/>
    <property type="project" value="TreeGrafter"/>
</dbReference>
<evidence type="ECO:0000313" key="16">
    <source>
        <dbReference type="EMBL" id="KAG7417672.1"/>
    </source>
</evidence>
<dbReference type="Pfam" id="PF04082">
    <property type="entry name" value="Fungal_trans"/>
    <property type="match status" value="1"/>
</dbReference>
<dbReference type="GO" id="GO:0008270">
    <property type="term" value="F:zinc ion binding"/>
    <property type="evidence" value="ECO:0007669"/>
    <property type="project" value="InterPro"/>
</dbReference>
<dbReference type="Pfam" id="PF20510">
    <property type="entry name" value="HgmA_N"/>
    <property type="match status" value="1"/>
</dbReference>
<dbReference type="InterPro" id="IPR007219">
    <property type="entry name" value="XnlR_reg_dom"/>
</dbReference>
<feature type="region of interest" description="Disordered" evidence="14">
    <location>
        <begin position="716"/>
        <end position="763"/>
    </location>
</feature>
<evidence type="ECO:0000256" key="8">
    <source>
        <dbReference type="ARBA" id="ARBA00023002"/>
    </source>
</evidence>
<dbReference type="PANTHER" id="PTHR11056:SF0">
    <property type="entry name" value="HOMOGENTISATE 1,2-DIOXYGENASE"/>
    <property type="match status" value="1"/>
</dbReference>